<dbReference type="EMBL" id="AFXP01000002">
    <property type="protein sequence ID" value="EHG17408.1"/>
    <property type="molecule type" value="Genomic_DNA"/>
</dbReference>
<dbReference type="PATRIC" id="fig|857291.3.peg.180"/>
<evidence type="ECO:0000256" key="3">
    <source>
        <dbReference type="SAM" id="Coils"/>
    </source>
</evidence>
<dbReference type="Gene3D" id="2.40.420.20">
    <property type="match status" value="1"/>
</dbReference>
<dbReference type="Gene3D" id="2.40.50.100">
    <property type="match status" value="2"/>
</dbReference>
<dbReference type="SUPFAM" id="SSF111369">
    <property type="entry name" value="HlyD-like secretion proteins"/>
    <property type="match status" value="2"/>
</dbReference>
<comment type="similarity">
    <text evidence="2">Belongs to the membrane fusion protein (MFP) (TC 8.A.1) family.</text>
</comment>
<reference evidence="7 8" key="1">
    <citation type="submission" date="2011-10" db="EMBL/GenBank/DDBJ databases">
        <title>The Genome Sequence of Prevotella histicola F0411.</title>
        <authorList>
            <consortium name="The Broad Institute Genome Sequencing Platform"/>
            <person name="Earl A."/>
            <person name="Ward D."/>
            <person name="Feldgarden M."/>
            <person name="Gevers D."/>
            <person name="Izard J."/>
            <person name="Ganesan A."/>
            <person name="Blanton J.M."/>
            <person name="Baranova O.V."/>
            <person name="Tanner A.C."/>
            <person name="Mathney J.M.J."/>
            <person name="Dewhirst F.E."/>
            <person name="Young S.K."/>
            <person name="Zeng Q."/>
            <person name="Gargeya S."/>
            <person name="Fitzgerald M."/>
            <person name="Haas B."/>
            <person name="Abouelleil A."/>
            <person name="Alvarado L."/>
            <person name="Arachchi H.M."/>
            <person name="Berlin A."/>
            <person name="Brown A."/>
            <person name="Chapman S.B."/>
            <person name="Chen Z."/>
            <person name="Dunbar C."/>
            <person name="Freedman E."/>
            <person name="Gearin G."/>
            <person name="Gellesch M."/>
            <person name="Goldberg J."/>
            <person name="Griggs A."/>
            <person name="Gujja S."/>
            <person name="Heiman D."/>
            <person name="Howarth C."/>
            <person name="Larson L."/>
            <person name="Lui A."/>
            <person name="MacDonald P.J.P."/>
            <person name="Montmayeur A."/>
            <person name="Murphy C."/>
            <person name="Neiman D."/>
            <person name="Pearson M."/>
            <person name="Priest M."/>
            <person name="Roberts A."/>
            <person name="Saif S."/>
            <person name="Shea T."/>
            <person name="Shenoy N."/>
            <person name="Sisk P."/>
            <person name="Stolte C."/>
            <person name="Sykes S."/>
            <person name="Wortman J."/>
            <person name="Nusbaum C."/>
            <person name="Birren B."/>
        </authorList>
    </citation>
    <scope>NUCLEOTIDE SEQUENCE [LARGE SCALE GENOMIC DNA]</scope>
    <source>
        <strain evidence="7 8">F0411</strain>
    </source>
</reference>
<proteinExistence type="inferred from homology"/>
<accession>G6ADP1</accession>
<dbReference type="InterPro" id="IPR006143">
    <property type="entry name" value="RND_pump_MFP"/>
</dbReference>
<dbReference type="Proteomes" id="UP000004597">
    <property type="component" value="Unassembled WGS sequence"/>
</dbReference>
<comment type="subcellular location">
    <subcellularLocation>
        <location evidence="1">Cell envelope</location>
    </subcellularLocation>
</comment>
<dbReference type="GO" id="GO:0030313">
    <property type="term" value="C:cell envelope"/>
    <property type="evidence" value="ECO:0007669"/>
    <property type="project" value="UniProtKB-SubCell"/>
</dbReference>
<evidence type="ECO:0000259" key="6">
    <source>
        <dbReference type="Pfam" id="PF25967"/>
    </source>
</evidence>
<dbReference type="GO" id="GO:0022857">
    <property type="term" value="F:transmembrane transporter activity"/>
    <property type="evidence" value="ECO:0007669"/>
    <property type="project" value="InterPro"/>
</dbReference>
<dbReference type="GO" id="GO:0005886">
    <property type="term" value="C:plasma membrane"/>
    <property type="evidence" value="ECO:0007669"/>
    <property type="project" value="TreeGrafter"/>
</dbReference>
<dbReference type="AlphaFoldDB" id="G6ADP1"/>
<dbReference type="NCBIfam" id="TIGR01730">
    <property type="entry name" value="RND_mfp"/>
    <property type="match status" value="1"/>
</dbReference>
<dbReference type="Gene3D" id="1.10.287.470">
    <property type="entry name" value="Helix hairpin bin"/>
    <property type="match status" value="3"/>
</dbReference>
<feature type="coiled-coil region" evidence="3">
    <location>
        <begin position="217"/>
        <end position="244"/>
    </location>
</feature>
<dbReference type="HOGENOM" id="CLU_018816_2_1_10"/>
<dbReference type="InterPro" id="IPR058627">
    <property type="entry name" value="MdtA-like_C"/>
</dbReference>
<gene>
    <name evidence="7" type="ORF">HMPREF9138_00184</name>
</gene>
<dbReference type="PANTHER" id="PTHR30158:SF23">
    <property type="entry name" value="MULTIDRUG RESISTANCE PROTEIN MEXA"/>
    <property type="match status" value="1"/>
</dbReference>
<dbReference type="Pfam" id="PF25917">
    <property type="entry name" value="BSH_RND"/>
    <property type="match status" value="1"/>
</dbReference>
<evidence type="ECO:0000313" key="8">
    <source>
        <dbReference type="Proteomes" id="UP000004597"/>
    </source>
</evidence>
<evidence type="ECO:0000256" key="1">
    <source>
        <dbReference type="ARBA" id="ARBA00004196"/>
    </source>
</evidence>
<name>G6ADP1_9BACT</name>
<dbReference type="Gene3D" id="2.40.30.170">
    <property type="match status" value="1"/>
</dbReference>
<feature type="domain" description="Multidrug resistance protein MdtA-like beta-barrel" evidence="5">
    <location>
        <begin position="285"/>
        <end position="362"/>
    </location>
</feature>
<feature type="coiled-coil region" evidence="3">
    <location>
        <begin position="137"/>
        <end position="171"/>
    </location>
</feature>
<evidence type="ECO:0000259" key="4">
    <source>
        <dbReference type="Pfam" id="PF25917"/>
    </source>
</evidence>
<sequence>MRCSFYILLSMEEEKGGRIGQRPYILKIITERNYIIIIDMKKAKILLFVTALVAVLTSCGGGKQGLPTSDEYPVITIGASNAQLKTTYPATIKGVQDVEVRPKVSGFITKLNIHEGEYVHAGQVLFVIDNSTYQAAVRQAQAQVNSAQSAVAQAKANVVQANASLNSANAQAATSRLTYNNSQNLYNNKVIGDYELQSAKNTYETAQASVRQAQSGIASAQAAVKQAEAGVRQAQAMLSTAKDNLGFCYVKSPASGYVGSLPFKEGALVSASSAQPVTTISNTSTIEVYFSMTEADVLKLSRTDDGLSNAIKKFPAVSLLLADGSTYNHEGAIVKTSGMIDATTGTINVIARFPNPEHLLKSGGSGKIVIAKNNNRALLIPQEAVTQVQNKMFVYKVDAKDKVHYSEITVDPQNDGINYIVTSGLKMGERIVSKGVSSLEDGAKIKALTPAEYEEAIKKAEKLGENQSSASGFLKTMKGDSK</sequence>
<feature type="domain" description="Multidrug resistance protein MdtA-like C-terminal permuted SH3" evidence="6">
    <location>
        <begin position="377"/>
        <end position="436"/>
    </location>
</feature>
<keyword evidence="8" id="KW-1185">Reference proteome</keyword>
<dbReference type="InterPro" id="IPR058626">
    <property type="entry name" value="MdtA-like_b-barrel"/>
</dbReference>
<protein>
    <submittedName>
        <fullName evidence="7">Uncharacterized protein</fullName>
    </submittedName>
</protein>
<evidence type="ECO:0000313" key="7">
    <source>
        <dbReference type="EMBL" id="EHG17408.1"/>
    </source>
</evidence>
<dbReference type="PANTHER" id="PTHR30158">
    <property type="entry name" value="ACRA/E-RELATED COMPONENT OF DRUG EFFLUX TRANSPORTER"/>
    <property type="match status" value="1"/>
</dbReference>
<dbReference type="GO" id="GO:0046677">
    <property type="term" value="P:response to antibiotic"/>
    <property type="evidence" value="ECO:0007669"/>
    <property type="project" value="TreeGrafter"/>
</dbReference>
<keyword evidence="3" id="KW-0175">Coiled coil</keyword>
<comment type="caution">
    <text evidence="7">The sequence shown here is derived from an EMBL/GenBank/DDBJ whole genome shotgun (WGS) entry which is preliminary data.</text>
</comment>
<dbReference type="InterPro" id="IPR058625">
    <property type="entry name" value="MdtA-like_BSH"/>
</dbReference>
<evidence type="ECO:0000256" key="2">
    <source>
        <dbReference type="ARBA" id="ARBA00009477"/>
    </source>
</evidence>
<feature type="domain" description="Multidrug resistance protein MdtA-like barrel-sandwich hybrid" evidence="4">
    <location>
        <begin position="97"/>
        <end position="280"/>
    </location>
</feature>
<organism evidence="7 8">
    <name type="scientific">Prevotella histicola F0411</name>
    <dbReference type="NCBI Taxonomy" id="857291"/>
    <lineage>
        <taxon>Bacteria</taxon>
        <taxon>Pseudomonadati</taxon>
        <taxon>Bacteroidota</taxon>
        <taxon>Bacteroidia</taxon>
        <taxon>Bacteroidales</taxon>
        <taxon>Prevotellaceae</taxon>
        <taxon>Prevotella</taxon>
    </lineage>
</organism>
<dbReference type="Pfam" id="PF25944">
    <property type="entry name" value="Beta-barrel_RND"/>
    <property type="match status" value="1"/>
</dbReference>
<dbReference type="STRING" id="857291.HMPREF9138_00184"/>
<dbReference type="Pfam" id="PF25967">
    <property type="entry name" value="RND-MFP_C"/>
    <property type="match status" value="1"/>
</dbReference>
<evidence type="ECO:0000259" key="5">
    <source>
        <dbReference type="Pfam" id="PF25944"/>
    </source>
</evidence>